<proteinExistence type="predicted"/>
<keyword evidence="4" id="KW-0238">DNA-binding</keyword>
<name>A0A2M8P3R2_9CHLR</name>
<sequence>MKRILVVDDEVDTLNLLKMMLELIGYTAITTPDPEYALTLAETEKPDCVLLDIMMPKLDGFTVCKMLRLHPMTRNLPIVFVTAYQASNLEARRLEAGADLLVPKPASMDALIKTIDRAIALRNQAAAQSS</sequence>
<dbReference type="PANTHER" id="PTHR44591">
    <property type="entry name" value="STRESS RESPONSE REGULATOR PROTEIN 1"/>
    <property type="match status" value="1"/>
</dbReference>
<gene>
    <name evidence="8" type="ORF">CUN51_00665</name>
</gene>
<evidence type="ECO:0000256" key="3">
    <source>
        <dbReference type="ARBA" id="ARBA00023015"/>
    </source>
</evidence>
<keyword evidence="1 6" id="KW-0597">Phosphoprotein</keyword>
<evidence type="ECO:0000256" key="4">
    <source>
        <dbReference type="ARBA" id="ARBA00023125"/>
    </source>
</evidence>
<dbReference type="FunFam" id="3.40.50.2300:FF:000001">
    <property type="entry name" value="DNA-binding response regulator PhoB"/>
    <property type="match status" value="1"/>
</dbReference>
<accession>A0A2M8P3R2</accession>
<dbReference type="PANTHER" id="PTHR44591:SF3">
    <property type="entry name" value="RESPONSE REGULATORY DOMAIN-CONTAINING PROTEIN"/>
    <property type="match status" value="1"/>
</dbReference>
<comment type="caution">
    <text evidence="8">The sequence shown here is derived from an EMBL/GenBank/DDBJ whole genome shotgun (WGS) entry which is preliminary data.</text>
</comment>
<dbReference type="Gene3D" id="3.40.50.2300">
    <property type="match status" value="1"/>
</dbReference>
<dbReference type="InterPro" id="IPR011006">
    <property type="entry name" value="CheY-like_superfamily"/>
</dbReference>
<dbReference type="Pfam" id="PF00072">
    <property type="entry name" value="Response_reg"/>
    <property type="match status" value="1"/>
</dbReference>
<dbReference type="InterPro" id="IPR001789">
    <property type="entry name" value="Sig_transdc_resp-reg_receiver"/>
</dbReference>
<evidence type="ECO:0000256" key="5">
    <source>
        <dbReference type="ARBA" id="ARBA00023163"/>
    </source>
</evidence>
<keyword evidence="3" id="KW-0805">Transcription regulation</keyword>
<evidence type="ECO:0000256" key="6">
    <source>
        <dbReference type="PROSITE-ProRule" id="PRU00169"/>
    </source>
</evidence>
<evidence type="ECO:0000313" key="9">
    <source>
        <dbReference type="Proteomes" id="UP000228921"/>
    </source>
</evidence>
<dbReference type="InterPro" id="IPR050595">
    <property type="entry name" value="Bact_response_regulator"/>
</dbReference>
<dbReference type="PROSITE" id="PS50110">
    <property type="entry name" value="RESPONSE_REGULATORY"/>
    <property type="match status" value="1"/>
</dbReference>
<evidence type="ECO:0000256" key="1">
    <source>
        <dbReference type="ARBA" id="ARBA00022553"/>
    </source>
</evidence>
<evidence type="ECO:0000259" key="7">
    <source>
        <dbReference type="PROSITE" id="PS50110"/>
    </source>
</evidence>
<evidence type="ECO:0000313" key="8">
    <source>
        <dbReference type="EMBL" id="PJF32173.1"/>
    </source>
</evidence>
<organism evidence="8 9">
    <name type="scientific">Candidatus Thermofonsia Clade 1 bacterium</name>
    <dbReference type="NCBI Taxonomy" id="2364210"/>
    <lineage>
        <taxon>Bacteria</taxon>
        <taxon>Bacillati</taxon>
        <taxon>Chloroflexota</taxon>
        <taxon>Candidatus Thermofontia</taxon>
        <taxon>Candidatus Thermofonsia Clade 1</taxon>
    </lineage>
</organism>
<dbReference type="AlphaFoldDB" id="A0A2M8P3R2"/>
<reference evidence="8 9" key="1">
    <citation type="submission" date="2017-11" db="EMBL/GenBank/DDBJ databases">
        <title>Evolution of Phototrophy in the Chloroflexi Phylum Driven by Horizontal Gene Transfer.</title>
        <authorList>
            <person name="Ward L.M."/>
            <person name="Hemp J."/>
            <person name="Shih P.M."/>
            <person name="Mcglynn S.E."/>
            <person name="Fischer W."/>
        </authorList>
    </citation>
    <scope>NUCLEOTIDE SEQUENCE [LARGE SCALE GENOMIC DNA]</scope>
    <source>
        <strain evidence="8">CP2_2F</strain>
    </source>
</reference>
<evidence type="ECO:0000256" key="2">
    <source>
        <dbReference type="ARBA" id="ARBA00023012"/>
    </source>
</evidence>
<feature type="domain" description="Response regulatory" evidence="7">
    <location>
        <begin position="3"/>
        <end position="119"/>
    </location>
</feature>
<keyword evidence="2" id="KW-0902">Two-component regulatory system</keyword>
<feature type="modified residue" description="4-aspartylphosphate" evidence="6">
    <location>
        <position position="52"/>
    </location>
</feature>
<dbReference type="GO" id="GO:0000160">
    <property type="term" value="P:phosphorelay signal transduction system"/>
    <property type="evidence" value="ECO:0007669"/>
    <property type="project" value="UniProtKB-KW"/>
</dbReference>
<dbReference type="GO" id="GO:0003677">
    <property type="term" value="F:DNA binding"/>
    <property type="evidence" value="ECO:0007669"/>
    <property type="project" value="UniProtKB-KW"/>
</dbReference>
<dbReference type="Proteomes" id="UP000228921">
    <property type="component" value="Unassembled WGS sequence"/>
</dbReference>
<dbReference type="SUPFAM" id="SSF52172">
    <property type="entry name" value="CheY-like"/>
    <property type="match status" value="1"/>
</dbReference>
<protein>
    <recommendedName>
        <fullName evidence="7">Response regulatory domain-containing protein</fullName>
    </recommendedName>
</protein>
<keyword evidence="5" id="KW-0804">Transcription</keyword>
<dbReference type="SMART" id="SM00448">
    <property type="entry name" value="REC"/>
    <property type="match status" value="1"/>
</dbReference>
<dbReference type="EMBL" id="PGTK01000001">
    <property type="protein sequence ID" value="PJF32173.1"/>
    <property type="molecule type" value="Genomic_DNA"/>
</dbReference>